<dbReference type="PANTHER" id="PTHR12891:SF0">
    <property type="entry name" value="MMS19 NUCLEOTIDE EXCISION REPAIR PROTEIN HOMOLOG"/>
    <property type="match status" value="1"/>
</dbReference>
<dbReference type="Gene3D" id="1.25.10.10">
    <property type="entry name" value="Leucine-rich Repeat Variant"/>
    <property type="match status" value="2"/>
</dbReference>
<comment type="similarity">
    <text evidence="2 5">Belongs to the MET18/MMS19 family.</text>
</comment>
<dbReference type="AlphaFoldDB" id="A0A0H2SBH8"/>
<dbReference type="GO" id="GO:0097361">
    <property type="term" value="C:cytosolic [4Fe-4S] assembly targeting complex"/>
    <property type="evidence" value="ECO:0007669"/>
    <property type="project" value="UniProtKB-UniRule"/>
</dbReference>
<sequence length="1044" mass="115742">MESTVRLVRTWMASERDEEVKQTVADLSTGKASLLDVVKALGEYLPSEDDNLRTKGVEFLSKVLEDIPPSCVNKQATHMLAVFYTNKLEDTATNVPALKGIIPLISLPTITSQDVTLIFNALTTHVNMKELAQSARYIAFKILDSMIARHRSVLQGMGEQFLEGYVSIVDGEKDPRNLMLAFAIDRVLCIEFDISKHIEEMFNIIFCYFPITFRPPKDDPYGITPDDLRNALQSCLCASASFGRLAFPLFLEKLYAGSPLTKGDILDSIALCLPIYGPAETQAFAKKLWNAMKLEIFQPVNPEIEEKALASLRVLVKTLYEVPDETLSNASEPKGLVSDILSECVELLNEPEKSQAIPASKVVASLIGSTSSVTQYVLNRVVPLLVSLFRKREEIPNRPQILTLLCVVIAAVESNQVLFAEDADIQKQLQGYKDDILGVFVAGFKSDDSREATIEGLRKLIGIKGVIAEEEMTFIVHTITEVLQASAQNSEVSCDDTLDLLITIAKDNSKIVEEITLPTLFSSLPDSAPDRSAVSERLGYWQILQWLEKLCTTPPLFETLVVRLTTKLDLICSPATLNIDSNDDREPIAAYAYCILATLAAVLQTKENGKHTDIPKYAERLVPKLFNLFFFLCLTPEIGTFTTDNPRLISVAAKVISIVTRSLSFAEQEKLSTGLQAAYFNDEPKQVASGFQKLPEAVQLEAFDVRASPEKQNLAILFAAPVIGFRKGVFISSPDSINFLKKVQSWSLEISNHTQREAAHHIIAATLNKNVEELSPFVEYQLGEFWTTEIEPKEQAATRRQNAIESWHWILKSLVARNHETAVRFVAPLMQLFSDDDVAWDAARAIGRAVALEGGVLDKKNHVVVKILYAQRYFQAILPKLLDLTKGPAGDPQRRASLVAMSFLISSLPKSVYVSEMTKLMTHLIRGLDLPDAQIRASIFDTLSTVAETASAEQSDIQGVIAEHAHTLTTVALQNALPKDVTSVSLRVSALKLLGGLPQAVRYDILHPQKPFVLRELGRALDDPKRSVRKEAINARGAWFLYKG</sequence>
<protein>
    <recommendedName>
        <fullName evidence="5">MMS19 nucleotide excision repair protein</fullName>
    </recommendedName>
</protein>
<dbReference type="GO" id="GO:0006281">
    <property type="term" value="P:DNA repair"/>
    <property type="evidence" value="ECO:0007669"/>
    <property type="project" value="UniProtKB-UniRule"/>
</dbReference>
<dbReference type="InterPro" id="IPR016024">
    <property type="entry name" value="ARM-type_fold"/>
</dbReference>
<keyword evidence="5" id="KW-0227">DNA damage</keyword>
<dbReference type="OrthoDB" id="342900at2759"/>
<evidence type="ECO:0000259" key="7">
    <source>
        <dbReference type="Pfam" id="PF14500"/>
    </source>
</evidence>
<keyword evidence="4 5" id="KW-0539">Nucleus</keyword>
<dbReference type="InterPro" id="IPR029240">
    <property type="entry name" value="MMS19_N"/>
</dbReference>
<dbReference type="Pfam" id="PF12460">
    <property type="entry name" value="MMS19_C"/>
    <property type="match status" value="1"/>
</dbReference>
<dbReference type="SUPFAM" id="SSF48371">
    <property type="entry name" value="ARM repeat"/>
    <property type="match status" value="1"/>
</dbReference>
<gene>
    <name evidence="8" type="ORF">SCHPADRAFT_899177</name>
</gene>
<feature type="domain" description="MMS19 C-terminal" evidence="6">
    <location>
        <begin position="543"/>
        <end position="998"/>
    </location>
</feature>
<proteinExistence type="inferred from homology"/>
<dbReference type="Pfam" id="PF14500">
    <property type="entry name" value="MMS19_N"/>
    <property type="match status" value="1"/>
</dbReference>
<feature type="domain" description="MMS19 N-terminal" evidence="7">
    <location>
        <begin position="38"/>
        <end position="298"/>
    </location>
</feature>
<dbReference type="Proteomes" id="UP000053477">
    <property type="component" value="Unassembled WGS sequence"/>
</dbReference>
<evidence type="ECO:0000256" key="4">
    <source>
        <dbReference type="ARBA" id="ARBA00023242"/>
    </source>
</evidence>
<evidence type="ECO:0000259" key="6">
    <source>
        <dbReference type="Pfam" id="PF12460"/>
    </source>
</evidence>
<keyword evidence="5" id="KW-0234">DNA repair</keyword>
<dbReference type="GO" id="GO:0005634">
    <property type="term" value="C:nucleus"/>
    <property type="evidence" value="ECO:0007669"/>
    <property type="project" value="UniProtKB-SubCell"/>
</dbReference>
<dbReference type="InParanoid" id="A0A0H2SBH8"/>
<dbReference type="GO" id="GO:0016226">
    <property type="term" value="P:iron-sulfur cluster assembly"/>
    <property type="evidence" value="ECO:0007669"/>
    <property type="project" value="UniProtKB-UniRule"/>
</dbReference>
<evidence type="ECO:0000256" key="2">
    <source>
        <dbReference type="ARBA" id="ARBA00009340"/>
    </source>
</evidence>
<dbReference type="EMBL" id="KQ085889">
    <property type="protein sequence ID" value="KLO19073.1"/>
    <property type="molecule type" value="Genomic_DNA"/>
</dbReference>
<comment type="subcellular location">
    <subcellularLocation>
        <location evidence="1 5">Nucleus</location>
    </subcellularLocation>
</comment>
<accession>A0A0H2SBH8</accession>
<dbReference type="InterPro" id="IPR024687">
    <property type="entry name" value="MMS19_C"/>
</dbReference>
<evidence type="ECO:0000256" key="5">
    <source>
        <dbReference type="RuleBase" id="RU367072"/>
    </source>
</evidence>
<evidence type="ECO:0000256" key="3">
    <source>
        <dbReference type="ARBA" id="ARBA00022737"/>
    </source>
</evidence>
<keyword evidence="9" id="KW-1185">Reference proteome</keyword>
<dbReference type="PANTHER" id="PTHR12891">
    <property type="entry name" value="DNA REPAIR/TRANSCRIPTION PROTEIN MET18/MMS19"/>
    <property type="match status" value="1"/>
</dbReference>
<dbReference type="FunCoup" id="A0A0H2SBH8">
    <property type="interactions" value="520"/>
</dbReference>
<comment type="function">
    <text evidence="5">Key component of the cytosolic iron-sulfur protein assembly (CIA) complex, a multiprotein complex that mediates the incorporation of iron-sulfur cluster into apoproteins specifically involved in DNA metabolism and genomic integrity. In the CIA complex, MMS19 acts as an adapter between early-acting CIA components and a subset of cellular target iron-sulfur proteins.</text>
</comment>
<keyword evidence="3" id="KW-0677">Repeat</keyword>
<evidence type="ECO:0000256" key="1">
    <source>
        <dbReference type="ARBA" id="ARBA00004123"/>
    </source>
</evidence>
<dbReference type="GO" id="GO:0051604">
    <property type="term" value="P:protein maturation"/>
    <property type="evidence" value="ECO:0007669"/>
    <property type="project" value="UniProtKB-UniRule"/>
</dbReference>
<organism evidence="8 9">
    <name type="scientific">Schizopora paradoxa</name>
    <dbReference type="NCBI Taxonomy" id="27342"/>
    <lineage>
        <taxon>Eukaryota</taxon>
        <taxon>Fungi</taxon>
        <taxon>Dikarya</taxon>
        <taxon>Basidiomycota</taxon>
        <taxon>Agaricomycotina</taxon>
        <taxon>Agaricomycetes</taxon>
        <taxon>Hymenochaetales</taxon>
        <taxon>Schizoporaceae</taxon>
        <taxon>Schizopora</taxon>
    </lineage>
</organism>
<dbReference type="InterPro" id="IPR011989">
    <property type="entry name" value="ARM-like"/>
</dbReference>
<evidence type="ECO:0000313" key="8">
    <source>
        <dbReference type="EMBL" id="KLO19073.1"/>
    </source>
</evidence>
<reference evidence="8 9" key="1">
    <citation type="submission" date="2015-04" db="EMBL/GenBank/DDBJ databases">
        <title>Complete genome sequence of Schizopora paradoxa KUC8140, a cosmopolitan wood degrader in East Asia.</title>
        <authorList>
            <consortium name="DOE Joint Genome Institute"/>
            <person name="Min B."/>
            <person name="Park H."/>
            <person name="Jang Y."/>
            <person name="Kim J.-J."/>
            <person name="Kim K.H."/>
            <person name="Pangilinan J."/>
            <person name="Lipzen A."/>
            <person name="Riley R."/>
            <person name="Grigoriev I.V."/>
            <person name="Spatafora J.W."/>
            <person name="Choi I.-G."/>
        </authorList>
    </citation>
    <scope>NUCLEOTIDE SEQUENCE [LARGE SCALE GENOMIC DNA]</scope>
    <source>
        <strain evidence="8 9">KUC8140</strain>
    </source>
</reference>
<name>A0A0H2SBH8_9AGAM</name>
<evidence type="ECO:0000313" key="9">
    <source>
        <dbReference type="Proteomes" id="UP000053477"/>
    </source>
</evidence>
<dbReference type="STRING" id="27342.A0A0H2SBH8"/>
<dbReference type="InterPro" id="IPR039920">
    <property type="entry name" value="MMS19"/>
</dbReference>